<evidence type="ECO:0000256" key="1">
    <source>
        <dbReference type="SAM" id="Phobius"/>
    </source>
</evidence>
<sequence>MNDYIEELSALLGQLDEGDRNEAVDFYTEFLEDGHFTSYNDCVRELGTPRQLARKILADYSIKSFENPQANTSRRQRSKNDVRTIWLILLALLSTPVTIPIAIVAAALFVAGIAVTGALIITVVSFFFAAIVTGVVSFVVGLGTIIESFWTGLFYLGIGLFVIGFLIMLVPAVRAIVSWLIQGVTTFSRWLYKKIVPTNRAEQNRKRGRR</sequence>
<evidence type="ECO:0008006" key="4">
    <source>
        <dbReference type="Google" id="ProtNLM"/>
    </source>
</evidence>
<name>A0A0R1NQ46_9LACO</name>
<gene>
    <name evidence="2" type="ORF">FC98_GL002687</name>
</gene>
<dbReference type="AlphaFoldDB" id="A0A0R1NQ46"/>
<reference evidence="2 3" key="1">
    <citation type="journal article" date="2015" name="Genome Announc.">
        <title>Expanding the biotechnology potential of lactobacilli through comparative genomics of 213 strains and associated genera.</title>
        <authorList>
            <person name="Sun Z."/>
            <person name="Harris H.M."/>
            <person name="McCann A."/>
            <person name="Guo C."/>
            <person name="Argimon S."/>
            <person name="Zhang W."/>
            <person name="Yang X."/>
            <person name="Jeffery I.B."/>
            <person name="Cooney J.C."/>
            <person name="Kagawa T.F."/>
            <person name="Liu W."/>
            <person name="Song Y."/>
            <person name="Salvetti E."/>
            <person name="Wrobel A."/>
            <person name="Rasinkangas P."/>
            <person name="Parkhill J."/>
            <person name="Rea M.C."/>
            <person name="O'Sullivan O."/>
            <person name="Ritari J."/>
            <person name="Douillard F.P."/>
            <person name="Paul Ross R."/>
            <person name="Yang R."/>
            <person name="Briner A.E."/>
            <person name="Felis G.E."/>
            <person name="de Vos W.M."/>
            <person name="Barrangou R."/>
            <person name="Klaenhammer T.R."/>
            <person name="Caufield P.W."/>
            <person name="Cui Y."/>
            <person name="Zhang H."/>
            <person name="O'Toole P.W."/>
        </authorList>
    </citation>
    <scope>NUCLEOTIDE SEQUENCE [LARGE SCALE GENOMIC DNA]</scope>
    <source>
        <strain evidence="2 3">DSM 19906</strain>
    </source>
</reference>
<comment type="caution">
    <text evidence="2">The sequence shown here is derived from an EMBL/GenBank/DDBJ whole genome shotgun (WGS) entry which is preliminary data.</text>
</comment>
<feature type="transmembrane region" description="Helical" evidence="1">
    <location>
        <begin position="149"/>
        <end position="170"/>
    </location>
</feature>
<proteinExistence type="predicted"/>
<evidence type="ECO:0000313" key="2">
    <source>
        <dbReference type="EMBL" id="KRL22305.1"/>
    </source>
</evidence>
<feature type="transmembrane region" description="Helical" evidence="1">
    <location>
        <begin position="84"/>
        <end position="113"/>
    </location>
</feature>
<dbReference type="PATRIC" id="fig|1423766.4.peg.2807"/>
<accession>A0A0R1NQ46</accession>
<dbReference type="InterPro" id="IPR036259">
    <property type="entry name" value="MFS_trans_sf"/>
</dbReference>
<keyword evidence="1" id="KW-1133">Transmembrane helix</keyword>
<keyword evidence="3" id="KW-1185">Reference proteome</keyword>
<organism evidence="2 3">
    <name type="scientific">Lentilactobacillus kisonensis DSM 19906 = JCM 15041</name>
    <dbReference type="NCBI Taxonomy" id="1423766"/>
    <lineage>
        <taxon>Bacteria</taxon>
        <taxon>Bacillati</taxon>
        <taxon>Bacillota</taxon>
        <taxon>Bacilli</taxon>
        <taxon>Lactobacillales</taxon>
        <taxon>Lactobacillaceae</taxon>
        <taxon>Lentilactobacillus</taxon>
    </lineage>
</organism>
<dbReference type="RefSeq" id="WP_008855834.1">
    <property type="nucleotide sequence ID" value="NZ_AZEB01000008.1"/>
</dbReference>
<feature type="transmembrane region" description="Helical" evidence="1">
    <location>
        <begin position="119"/>
        <end position="142"/>
    </location>
</feature>
<dbReference type="Proteomes" id="UP000051439">
    <property type="component" value="Unassembled WGS sequence"/>
</dbReference>
<keyword evidence="1" id="KW-0812">Transmembrane</keyword>
<feature type="transmembrane region" description="Helical" evidence="1">
    <location>
        <begin position="176"/>
        <end position="192"/>
    </location>
</feature>
<dbReference type="SUPFAM" id="SSF103473">
    <property type="entry name" value="MFS general substrate transporter"/>
    <property type="match status" value="1"/>
</dbReference>
<dbReference type="EMBL" id="AZEB01000008">
    <property type="protein sequence ID" value="KRL22305.1"/>
    <property type="molecule type" value="Genomic_DNA"/>
</dbReference>
<protein>
    <recommendedName>
        <fullName evidence="4">Integral membrane protein</fullName>
    </recommendedName>
</protein>
<evidence type="ECO:0000313" key="3">
    <source>
        <dbReference type="Proteomes" id="UP000051439"/>
    </source>
</evidence>
<keyword evidence="1" id="KW-0472">Membrane</keyword>